<dbReference type="Proteomes" id="UP000268857">
    <property type="component" value="Unassembled WGS sequence"/>
</dbReference>
<dbReference type="PROSITE" id="PS00061">
    <property type="entry name" value="ADH_SHORT"/>
    <property type="match status" value="1"/>
</dbReference>
<dbReference type="NCBIfam" id="NF006114">
    <property type="entry name" value="PRK08263.1"/>
    <property type="match status" value="1"/>
</dbReference>
<dbReference type="Pfam" id="PF00106">
    <property type="entry name" value="adh_short"/>
    <property type="match status" value="1"/>
</dbReference>
<dbReference type="RefSeq" id="WP_016877102.1">
    <property type="nucleotide sequence ID" value="NZ_AJLN01000061.1"/>
</dbReference>
<evidence type="ECO:0000256" key="3">
    <source>
        <dbReference type="RuleBase" id="RU000363"/>
    </source>
</evidence>
<proteinExistence type="inferred from homology"/>
<comment type="similarity">
    <text evidence="1 3">Belongs to the short-chain dehydrogenases/reductases (SDR) family.</text>
</comment>
<keyword evidence="2" id="KW-0560">Oxidoreductase</keyword>
<evidence type="ECO:0000313" key="5">
    <source>
        <dbReference type="Proteomes" id="UP000268857"/>
    </source>
</evidence>
<name>A0A3S1F9U9_CHLFR</name>
<dbReference type="SUPFAM" id="SSF51735">
    <property type="entry name" value="NAD(P)-binding Rossmann-fold domains"/>
    <property type="match status" value="1"/>
</dbReference>
<keyword evidence="5" id="KW-1185">Reference proteome</keyword>
<evidence type="ECO:0000313" key="4">
    <source>
        <dbReference type="EMBL" id="RUR73763.1"/>
    </source>
</evidence>
<dbReference type="InterPro" id="IPR020904">
    <property type="entry name" value="Sc_DH/Rdtase_CS"/>
</dbReference>
<evidence type="ECO:0000256" key="1">
    <source>
        <dbReference type="ARBA" id="ARBA00006484"/>
    </source>
</evidence>
<dbReference type="PRINTS" id="PR00080">
    <property type="entry name" value="SDRFAMILY"/>
</dbReference>
<dbReference type="InterPro" id="IPR051911">
    <property type="entry name" value="SDR_oxidoreductase"/>
</dbReference>
<accession>A0A3S1F9U9</accession>
<dbReference type="PRINTS" id="PR00081">
    <property type="entry name" value="GDHRDH"/>
</dbReference>
<gene>
    <name evidence="4" type="ORF">PCC6912_55400</name>
</gene>
<organism evidence="4 5">
    <name type="scientific">Chlorogloeopsis fritschii PCC 6912</name>
    <dbReference type="NCBI Taxonomy" id="211165"/>
    <lineage>
        <taxon>Bacteria</taxon>
        <taxon>Bacillati</taxon>
        <taxon>Cyanobacteriota</taxon>
        <taxon>Cyanophyceae</taxon>
        <taxon>Nostocales</taxon>
        <taxon>Chlorogloeopsidaceae</taxon>
        <taxon>Chlorogloeopsis</taxon>
    </lineage>
</organism>
<dbReference type="Gene3D" id="3.40.50.720">
    <property type="entry name" value="NAD(P)-binding Rossmann-like Domain"/>
    <property type="match status" value="1"/>
</dbReference>
<comment type="caution">
    <text evidence="4">The sequence shown here is derived from an EMBL/GenBank/DDBJ whole genome shotgun (WGS) entry which is preliminary data.</text>
</comment>
<evidence type="ECO:0000256" key="2">
    <source>
        <dbReference type="ARBA" id="ARBA00023002"/>
    </source>
</evidence>
<dbReference type="InterPro" id="IPR002347">
    <property type="entry name" value="SDR_fam"/>
</dbReference>
<protein>
    <submittedName>
        <fullName evidence="4">Short-chain dehydrogenase/reductase</fullName>
    </submittedName>
</protein>
<dbReference type="OrthoDB" id="9775296at2"/>
<dbReference type="PANTHER" id="PTHR43976:SF16">
    <property type="entry name" value="SHORT-CHAIN DEHYDROGENASE_REDUCTASE FAMILY PROTEIN"/>
    <property type="match status" value="1"/>
</dbReference>
<dbReference type="AlphaFoldDB" id="A0A3S1F9U9"/>
<dbReference type="EMBL" id="RSCJ01000033">
    <property type="protein sequence ID" value="RUR73763.1"/>
    <property type="molecule type" value="Genomic_DNA"/>
</dbReference>
<dbReference type="NCBIfam" id="NF004824">
    <property type="entry name" value="PRK06180.1"/>
    <property type="match status" value="1"/>
</dbReference>
<dbReference type="InterPro" id="IPR036291">
    <property type="entry name" value="NAD(P)-bd_dom_sf"/>
</dbReference>
<dbReference type="GO" id="GO:0016491">
    <property type="term" value="F:oxidoreductase activity"/>
    <property type="evidence" value="ECO:0007669"/>
    <property type="project" value="UniProtKB-KW"/>
</dbReference>
<dbReference type="CDD" id="cd05374">
    <property type="entry name" value="17beta-HSD-like_SDR_c"/>
    <property type="match status" value="1"/>
</dbReference>
<dbReference type="PANTHER" id="PTHR43976">
    <property type="entry name" value="SHORT CHAIN DEHYDROGENASE"/>
    <property type="match status" value="1"/>
</dbReference>
<sequence>MADNTQKVWFITGSSTGFGRVLAETVLEEGNCVIATARKPEQLNDLITQYPETAKAIRLDVTNPQEVSEAVNSALDAFGRIDVLVNNAGYGAVGALEEFSDEAIRRQFETNLLGALNVMRAVLPSMRQQRSGHILNISSVGGFVSFPGSGIYCSTKFALEGLSEALAQEVKPLGIKVTIIEPGAFRTDFGGRSLITPEQSIDDYASTSGAMIQWIRENDGKQPGDPKKAAKAMIQVVESDNPPLRLALGADAVNAISEKLESVKAELEAWKQVAIDTAFEGVEVGAIGG</sequence>
<reference evidence="4 5" key="1">
    <citation type="journal article" date="2019" name="Genome Biol. Evol.">
        <title>Day and night: Metabolic profiles and evolutionary relationships of six axenic non-marine cyanobacteria.</title>
        <authorList>
            <person name="Will S.E."/>
            <person name="Henke P."/>
            <person name="Boedeker C."/>
            <person name="Huang S."/>
            <person name="Brinkmann H."/>
            <person name="Rohde M."/>
            <person name="Jarek M."/>
            <person name="Friedl T."/>
            <person name="Seufert S."/>
            <person name="Schumacher M."/>
            <person name="Overmann J."/>
            <person name="Neumann-Schaal M."/>
            <person name="Petersen J."/>
        </authorList>
    </citation>
    <scope>NUCLEOTIDE SEQUENCE [LARGE SCALE GENOMIC DNA]</scope>
    <source>
        <strain evidence="4 5">PCC 6912</strain>
    </source>
</reference>
<dbReference type="STRING" id="211165.GCA_000317285_01938"/>